<dbReference type="GO" id="GO:0006531">
    <property type="term" value="P:aspartate metabolic process"/>
    <property type="evidence" value="ECO:0007669"/>
    <property type="project" value="TreeGrafter"/>
</dbReference>
<dbReference type="OrthoDB" id="9802809at2"/>
<dbReference type="EMBL" id="FOYM01000038">
    <property type="protein sequence ID" value="SFR16112.1"/>
    <property type="molecule type" value="Genomic_DNA"/>
</dbReference>
<evidence type="ECO:0000313" key="7">
    <source>
        <dbReference type="EMBL" id="SFR16112.1"/>
    </source>
</evidence>
<evidence type="ECO:0000313" key="8">
    <source>
        <dbReference type="Proteomes" id="UP000199584"/>
    </source>
</evidence>
<keyword evidence="3" id="KW-0028">Amino-acid biosynthesis</keyword>
<dbReference type="AlphaFoldDB" id="A0A1I6EF37"/>
<gene>
    <name evidence="7" type="ORF">SAMN05660706_13821</name>
</gene>
<keyword evidence="4 7" id="KW-0456">Lyase</keyword>
<organism evidence="7 8">
    <name type="scientific">Desulfoscipio geothermicus DSM 3669</name>
    <dbReference type="NCBI Taxonomy" id="1121426"/>
    <lineage>
        <taxon>Bacteria</taxon>
        <taxon>Bacillati</taxon>
        <taxon>Bacillota</taxon>
        <taxon>Clostridia</taxon>
        <taxon>Eubacteriales</taxon>
        <taxon>Desulfallaceae</taxon>
        <taxon>Desulfoscipio</taxon>
    </lineage>
</organism>
<sequence>MTEHRMEKDLLGELPVPAQAYYGVHTLRAAQNFAVSGCRVHPELLRALAEVKWAAARANRQAGLLTANIADAVSAAAREVARGQLADQFIVDALQGGAGTSTNMNMNEVLANRAIELLGGQKGDYRLVHPLNHVNMSQSTNDTYPTALRIAAIRLVLALSDAMARLQGALQEKEAQFAGVLKLGRTELQDALPVTLGQEFGAYAEAVARDRWRLYKVEERLRQINLGGTAVGTGLNAPRRYIYQVVEELRQITGLGLARAENPVDLTQNADVFAEVSGLVKAAAVNLAKIAGDLMLLAAGPAGGLAEINLPPRQAGSSIMPGKVNPVIPEMVTQAAWQVMGADQVICQACAGGRLELNAFLPLVAHNLLHGLEILAKTAQIFADKCVRGITANEQRCRRWLEESHVLVTALAPYIGYEQAAALARRAREQHKTIKEIVLESGLLSEEEWHALAAPRELTRPGIAGARRLAGRLGKDLKRGDE</sequence>
<reference evidence="8" key="1">
    <citation type="submission" date="2016-10" db="EMBL/GenBank/DDBJ databases">
        <authorList>
            <person name="Varghese N."/>
            <person name="Submissions S."/>
        </authorList>
    </citation>
    <scope>NUCLEOTIDE SEQUENCE [LARGE SCALE GENOMIC DNA]</scope>
    <source>
        <strain evidence="8">DSM 3669</strain>
    </source>
</reference>
<dbReference type="InterPro" id="IPR022761">
    <property type="entry name" value="Fumarate_lyase_N"/>
</dbReference>
<evidence type="ECO:0000256" key="4">
    <source>
        <dbReference type="ARBA" id="ARBA00023239"/>
    </source>
</evidence>
<dbReference type="EC" id="4.3.1.1" evidence="2"/>
<dbReference type="Gene3D" id="1.20.200.10">
    <property type="entry name" value="Fumarase/aspartase (Central domain)"/>
    <property type="match status" value="1"/>
</dbReference>
<comment type="catalytic activity">
    <reaction evidence="1">
        <text>L-aspartate = fumarate + NH4(+)</text>
        <dbReference type="Rhea" id="RHEA:16601"/>
        <dbReference type="ChEBI" id="CHEBI:28938"/>
        <dbReference type="ChEBI" id="CHEBI:29806"/>
        <dbReference type="ChEBI" id="CHEBI:29991"/>
        <dbReference type="EC" id="4.3.1.1"/>
    </reaction>
</comment>
<dbReference type="FunFam" id="1.10.275.10:FF:000001">
    <property type="entry name" value="Fumarate hydratase, mitochondrial"/>
    <property type="match status" value="1"/>
</dbReference>
<dbReference type="InterPro" id="IPR000362">
    <property type="entry name" value="Fumarate_lyase_fam"/>
</dbReference>
<dbReference type="InterPro" id="IPR024083">
    <property type="entry name" value="Fumarase/histidase_N"/>
</dbReference>
<dbReference type="GO" id="GO:0005829">
    <property type="term" value="C:cytosol"/>
    <property type="evidence" value="ECO:0007669"/>
    <property type="project" value="TreeGrafter"/>
</dbReference>
<dbReference type="PANTHER" id="PTHR42696">
    <property type="entry name" value="ASPARTATE AMMONIA-LYASE"/>
    <property type="match status" value="1"/>
</dbReference>
<dbReference type="STRING" id="39060.SAMN05660706_13821"/>
<accession>A0A1I6EF37</accession>
<dbReference type="CDD" id="cd01357">
    <property type="entry name" value="Aspartase"/>
    <property type="match status" value="1"/>
</dbReference>
<feature type="domain" description="Fumarase C C-terminal" evidence="6">
    <location>
        <begin position="407"/>
        <end position="460"/>
    </location>
</feature>
<dbReference type="GO" id="GO:0008797">
    <property type="term" value="F:aspartate ammonia-lyase activity"/>
    <property type="evidence" value="ECO:0007669"/>
    <property type="project" value="UniProtKB-EC"/>
</dbReference>
<keyword evidence="8" id="KW-1185">Reference proteome</keyword>
<dbReference type="InterPro" id="IPR020557">
    <property type="entry name" value="Fumarate_lyase_CS"/>
</dbReference>
<evidence type="ECO:0000259" key="6">
    <source>
        <dbReference type="Pfam" id="PF10415"/>
    </source>
</evidence>
<dbReference type="Gene3D" id="1.10.275.10">
    <property type="entry name" value="Fumarase/aspartase (N-terminal domain)"/>
    <property type="match status" value="1"/>
</dbReference>
<dbReference type="PROSITE" id="PS00163">
    <property type="entry name" value="FUMARATE_LYASES"/>
    <property type="match status" value="1"/>
</dbReference>
<evidence type="ECO:0000256" key="1">
    <source>
        <dbReference type="ARBA" id="ARBA00001494"/>
    </source>
</evidence>
<feature type="domain" description="Fumarate lyase N-terminal" evidence="5">
    <location>
        <begin position="12"/>
        <end position="341"/>
    </location>
</feature>
<dbReference type="FunFam" id="1.20.200.10:FF:000001">
    <property type="entry name" value="Fumarate hydratase, mitochondrial"/>
    <property type="match status" value="1"/>
</dbReference>
<dbReference type="InterPro" id="IPR018951">
    <property type="entry name" value="Fumarase_C_C"/>
</dbReference>
<dbReference type="GO" id="GO:0006099">
    <property type="term" value="P:tricarboxylic acid cycle"/>
    <property type="evidence" value="ECO:0007669"/>
    <property type="project" value="InterPro"/>
</dbReference>
<dbReference type="Proteomes" id="UP000199584">
    <property type="component" value="Unassembled WGS sequence"/>
</dbReference>
<dbReference type="PRINTS" id="PR00149">
    <property type="entry name" value="FUMRATELYASE"/>
</dbReference>
<dbReference type="Pfam" id="PF00206">
    <property type="entry name" value="Lyase_1"/>
    <property type="match status" value="1"/>
</dbReference>
<dbReference type="RefSeq" id="WP_092487237.1">
    <property type="nucleotide sequence ID" value="NZ_FOYM01000038.1"/>
</dbReference>
<dbReference type="FunFam" id="1.10.40.30:FF:000002">
    <property type="entry name" value="Fumarate hydratase class II"/>
    <property type="match status" value="1"/>
</dbReference>
<dbReference type="InterPro" id="IPR008948">
    <property type="entry name" value="L-Aspartase-like"/>
</dbReference>
<proteinExistence type="predicted"/>
<dbReference type="NCBIfam" id="NF008909">
    <property type="entry name" value="PRK12273.1"/>
    <property type="match status" value="1"/>
</dbReference>
<dbReference type="Gene3D" id="1.10.40.30">
    <property type="entry name" value="Fumarase/aspartase (C-terminal domain)"/>
    <property type="match status" value="1"/>
</dbReference>
<dbReference type="Pfam" id="PF10415">
    <property type="entry name" value="FumaraseC_C"/>
    <property type="match status" value="1"/>
</dbReference>
<name>A0A1I6EF37_9FIRM</name>
<dbReference type="GO" id="GO:0008652">
    <property type="term" value="P:amino acid biosynthetic process"/>
    <property type="evidence" value="ECO:0007669"/>
    <property type="project" value="UniProtKB-KW"/>
</dbReference>
<dbReference type="InterPro" id="IPR051546">
    <property type="entry name" value="Aspartate_Ammonia-Lyase"/>
</dbReference>
<dbReference type="PANTHER" id="PTHR42696:SF2">
    <property type="entry name" value="ASPARTATE AMMONIA-LYASE"/>
    <property type="match status" value="1"/>
</dbReference>
<evidence type="ECO:0000259" key="5">
    <source>
        <dbReference type="Pfam" id="PF00206"/>
    </source>
</evidence>
<dbReference type="SUPFAM" id="SSF48557">
    <property type="entry name" value="L-aspartase-like"/>
    <property type="match status" value="1"/>
</dbReference>
<evidence type="ECO:0000256" key="3">
    <source>
        <dbReference type="ARBA" id="ARBA00022605"/>
    </source>
</evidence>
<evidence type="ECO:0000256" key="2">
    <source>
        <dbReference type="ARBA" id="ARBA00012992"/>
    </source>
</evidence>
<protein>
    <recommendedName>
        <fullName evidence="2">aspartate ammonia-lyase</fullName>
        <ecNumber evidence="2">4.3.1.1</ecNumber>
    </recommendedName>
</protein>